<protein>
    <submittedName>
        <fullName evidence="1">Uncharacterized protein</fullName>
    </submittedName>
</protein>
<proteinExistence type="predicted"/>
<evidence type="ECO:0000313" key="1">
    <source>
        <dbReference type="EMBL" id="MBK4215811.1"/>
    </source>
</evidence>
<evidence type="ECO:0000313" key="2">
    <source>
        <dbReference type="Proteomes" id="UP000640485"/>
    </source>
</evidence>
<dbReference type="RefSeq" id="WP_200685155.1">
    <property type="nucleotide sequence ID" value="NZ_JAEPRQ010000002.1"/>
</dbReference>
<accession>A0A934SBL3</accession>
<keyword evidence="2" id="KW-1185">Reference proteome</keyword>
<dbReference type="SUPFAM" id="SSF55729">
    <property type="entry name" value="Acyl-CoA N-acyltransferases (Nat)"/>
    <property type="match status" value="1"/>
</dbReference>
<reference evidence="1" key="1">
    <citation type="submission" date="2021-01" db="EMBL/GenBank/DDBJ databases">
        <title>Paracoccus amoyensis sp. nov., isolated from the surface seawater along the coast of Xiamen Island, China.</title>
        <authorList>
            <person name="Lyu L."/>
        </authorList>
    </citation>
    <scope>NUCLEOTIDE SEQUENCE</scope>
    <source>
        <strain evidence="1">MJ17</strain>
    </source>
</reference>
<gene>
    <name evidence="1" type="ORF">JJJ17_07735</name>
</gene>
<organism evidence="1 2">
    <name type="scientific">Paracoccus caeni</name>
    <dbReference type="NCBI Taxonomy" id="657651"/>
    <lineage>
        <taxon>Bacteria</taxon>
        <taxon>Pseudomonadati</taxon>
        <taxon>Pseudomonadota</taxon>
        <taxon>Alphaproteobacteria</taxon>
        <taxon>Rhodobacterales</taxon>
        <taxon>Paracoccaceae</taxon>
        <taxon>Paracoccus</taxon>
    </lineage>
</organism>
<dbReference type="Gene3D" id="3.40.630.30">
    <property type="match status" value="1"/>
</dbReference>
<dbReference type="EMBL" id="JAEPRQ010000002">
    <property type="protein sequence ID" value="MBK4215811.1"/>
    <property type="molecule type" value="Genomic_DNA"/>
</dbReference>
<dbReference type="AlphaFoldDB" id="A0A934SBL3"/>
<sequence>MARVRPAVAGDILRIVDMVEDLRLAVDGPIPVDRAWTAQTLARLITSPDAVVLISEGGFIAGSLQPTVINPRLIAMEHGWFSRDRSGLALLRAFEAWAAARGAMLVQLSTGPAGLDLSRLGYRLAERAWIK</sequence>
<dbReference type="Proteomes" id="UP000640485">
    <property type="component" value="Unassembled WGS sequence"/>
</dbReference>
<comment type="caution">
    <text evidence="1">The sequence shown here is derived from an EMBL/GenBank/DDBJ whole genome shotgun (WGS) entry which is preliminary data.</text>
</comment>
<name>A0A934SBL3_9RHOB</name>
<dbReference type="InterPro" id="IPR016181">
    <property type="entry name" value="Acyl_CoA_acyltransferase"/>
</dbReference>